<organism evidence="2 3">
    <name type="scientific">Daphnia galeata</name>
    <dbReference type="NCBI Taxonomy" id="27404"/>
    <lineage>
        <taxon>Eukaryota</taxon>
        <taxon>Metazoa</taxon>
        <taxon>Ecdysozoa</taxon>
        <taxon>Arthropoda</taxon>
        <taxon>Crustacea</taxon>
        <taxon>Branchiopoda</taxon>
        <taxon>Diplostraca</taxon>
        <taxon>Cladocera</taxon>
        <taxon>Anomopoda</taxon>
        <taxon>Daphniidae</taxon>
        <taxon>Daphnia</taxon>
    </lineage>
</organism>
<evidence type="ECO:0000313" key="2">
    <source>
        <dbReference type="EMBL" id="CAH0108012.1"/>
    </source>
</evidence>
<evidence type="ECO:0000256" key="1">
    <source>
        <dbReference type="SAM" id="MobiDB-lite"/>
    </source>
</evidence>
<dbReference type="EMBL" id="CAKKLH010000281">
    <property type="protein sequence ID" value="CAH0108012.1"/>
    <property type="molecule type" value="Genomic_DNA"/>
</dbReference>
<sequence>MTLTTFVVDPLDGTGEAYVYQYNTQFDPHEYDQNYYDDPYADPYPPVEPEADQDGNRTEPLVEEGKTVEHGRSWRPENSGSMPPREAAETELSTTSVDSPAGVYSRISLQAALQQWGRAYAHISRKRREAVISATDTRVEYLLKDEAIFTSGKEAHEHLFTGEFLNPMLKEASQDKTLARRDQAAAATSRGRRNPIRMVVYGHFTVNSASRDYGDDFQPASRGRSRGRGDSRVGHGRGISRGRFQE</sequence>
<evidence type="ECO:0000313" key="3">
    <source>
        <dbReference type="Proteomes" id="UP000789390"/>
    </source>
</evidence>
<accession>A0A8J2RR55</accession>
<comment type="caution">
    <text evidence="2">The sequence shown here is derived from an EMBL/GenBank/DDBJ whole genome shotgun (WGS) entry which is preliminary data.</text>
</comment>
<reference evidence="2" key="1">
    <citation type="submission" date="2021-11" db="EMBL/GenBank/DDBJ databases">
        <authorList>
            <person name="Schell T."/>
        </authorList>
    </citation>
    <scope>NUCLEOTIDE SEQUENCE</scope>
    <source>
        <strain evidence="2">M5</strain>
    </source>
</reference>
<dbReference type="AlphaFoldDB" id="A0A8J2RR55"/>
<proteinExistence type="predicted"/>
<feature type="region of interest" description="Disordered" evidence="1">
    <location>
        <begin position="30"/>
        <end position="98"/>
    </location>
</feature>
<feature type="compositionally biased region" description="Basic and acidic residues" evidence="1">
    <location>
        <begin position="63"/>
        <end position="75"/>
    </location>
</feature>
<keyword evidence="3" id="KW-1185">Reference proteome</keyword>
<dbReference type="Proteomes" id="UP000789390">
    <property type="component" value="Unassembled WGS sequence"/>
</dbReference>
<protein>
    <submittedName>
        <fullName evidence="2">Uncharacterized protein</fullName>
    </submittedName>
</protein>
<name>A0A8J2RR55_9CRUS</name>
<gene>
    <name evidence="2" type="ORF">DGAL_LOCUS11376</name>
</gene>
<dbReference type="OrthoDB" id="6371824at2759"/>
<feature type="region of interest" description="Disordered" evidence="1">
    <location>
        <begin position="209"/>
        <end position="246"/>
    </location>
</feature>